<keyword evidence="4" id="KW-1185">Reference proteome</keyword>
<dbReference type="GO" id="GO:0005524">
    <property type="term" value="F:ATP binding"/>
    <property type="evidence" value="ECO:0007669"/>
    <property type="project" value="UniProtKB-UniRule"/>
</dbReference>
<dbReference type="Gene3D" id="3.40.50.20">
    <property type="match status" value="1"/>
</dbReference>
<dbReference type="Proteomes" id="UP000566324">
    <property type="component" value="Unassembled WGS sequence"/>
</dbReference>
<evidence type="ECO:0000256" key="1">
    <source>
        <dbReference type="PROSITE-ProRule" id="PRU00409"/>
    </source>
</evidence>
<dbReference type="InterPro" id="IPR011761">
    <property type="entry name" value="ATP-grasp"/>
</dbReference>
<dbReference type="EMBL" id="JACHNZ010000024">
    <property type="protein sequence ID" value="MBB4632619.1"/>
    <property type="molecule type" value="Genomic_DNA"/>
</dbReference>
<protein>
    <submittedName>
        <fullName evidence="3">Biotin carboxylase</fullName>
    </submittedName>
</protein>
<dbReference type="GO" id="GO:0046872">
    <property type="term" value="F:metal ion binding"/>
    <property type="evidence" value="ECO:0007669"/>
    <property type="project" value="InterPro"/>
</dbReference>
<proteinExistence type="predicted"/>
<evidence type="ECO:0000313" key="4">
    <source>
        <dbReference type="Proteomes" id="UP000566324"/>
    </source>
</evidence>
<evidence type="ECO:0000259" key="2">
    <source>
        <dbReference type="PROSITE" id="PS50975"/>
    </source>
</evidence>
<comment type="caution">
    <text evidence="3">The sequence shown here is derived from an EMBL/GenBank/DDBJ whole genome shotgun (WGS) entry which is preliminary data.</text>
</comment>
<keyword evidence="1" id="KW-0067">ATP-binding</keyword>
<accession>A0A7W7B261</accession>
<sequence length="391" mass="42912">MKPAILVPDVQTRAQLAALRSLGRAGYETHAVSSEPQAMGLKSTYARAAALHPHYDDPAFCDWLAAYVKANAIRMIVPSGGLLSAVRARFAEFSALLPVSPDPAVVYAGGDKIAAYECWRAAGLLDHHPQTLIARAGDVPDLSGFPLPIYVKGGRGADGEVVGVGFHQCLSAQDAQDAIRRTLAAGYESVLVQGGVTGRQVGVSLLMGAEGPLAGNVVVDCHAEPHSKGTMSLRRSEWHQDIYEDAARRLSALGWIGCAMVEYRRDDDSGDFHVIEVNARFWQYLHLDLHAGVDFPRLAAEWFLEGRVPPPIKPRQDVVCRDTFPGEFAWLANALRRPGSKAARLGAFLWRFIDPRIHADLNFPGDRALYFREFRRFAANEIRALHRKTTL</sequence>
<dbReference type="SUPFAM" id="SSF56059">
    <property type="entry name" value="Glutathione synthetase ATP-binding domain-like"/>
    <property type="match status" value="1"/>
</dbReference>
<name>A0A7W7B261_9SPHN</name>
<keyword evidence="1" id="KW-0547">Nucleotide-binding</keyword>
<feature type="domain" description="ATP-grasp" evidence="2">
    <location>
        <begin position="117"/>
        <end position="304"/>
    </location>
</feature>
<organism evidence="3 4">
    <name type="scientific">Sphingosinicella soli</name>
    <dbReference type="NCBI Taxonomy" id="333708"/>
    <lineage>
        <taxon>Bacteria</taxon>
        <taxon>Pseudomonadati</taxon>
        <taxon>Pseudomonadota</taxon>
        <taxon>Alphaproteobacteria</taxon>
        <taxon>Sphingomonadales</taxon>
        <taxon>Sphingosinicellaceae</taxon>
        <taxon>Sphingosinicella</taxon>
    </lineage>
</organism>
<gene>
    <name evidence="3" type="ORF">GGQ98_002245</name>
</gene>
<dbReference type="PROSITE" id="PS50975">
    <property type="entry name" value="ATP_GRASP"/>
    <property type="match status" value="1"/>
</dbReference>
<dbReference type="RefSeq" id="WP_184069484.1">
    <property type="nucleotide sequence ID" value="NZ_JACHNZ010000024.1"/>
</dbReference>
<evidence type="ECO:0000313" key="3">
    <source>
        <dbReference type="EMBL" id="MBB4632619.1"/>
    </source>
</evidence>
<reference evidence="3 4" key="1">
    <citation type="submission" date="2020-08" db="EMBL/GenBank/DDBJ databases">
        <title>Genomic Encyclopedia of Type Strains, Phase IV (KMG-IV): sequencing the most valuable type-strain genomes for metagenomic binning, comparative biology and taxonomic classification.</title>
        <authorList>
            <person name="Goeker M."/>
        </authorList>
    </citation>
    <scope>NUCLEOTIDE SEQUENCE [LARGE SCALE GENOMIC DNA]</scope>
    <source>
        <strain evidence="3 4">DSM 17328</strain>
    </source>
</reference>
<dbReference type="Gene3D" id="3.30.470.20">
    <property type="entry name" value="ATP-grasp fold, B domain"/>
    <property type="match status" value="1"/>
</dbReference>
<dbReference type="AlphaFoldDB" id="A0A7W7B261"/>